<dbReference type="GO" id="GO:0016787">
    <property type="term" value="F:hydrolase activity"/>
    <property type="evidence" value="ECO:0007669"/>
    <property type="project" value="UniProtKB-KW"/>
</dbReference>
<evidence type="ECO:0000256" key="2">
    <source>
        <dbReference type="SAM" id="Phobius"/>
    </source>
</evidence>
<keyword evidence="2" id="KW-1133">Transmembrane helix</keyword>
<proteinExistence type="predicted"/>
<organism evidence="4 5">
    <name type="scientific">Araneus ventricosus</name>
    <name type="common">Orbweaver spider</name>
    <name type="synonym">Epeira ventricosa</name>
    <dbReference type="NCBI Taxonomy" id="182803"/>
    <lineage>
        <taxon>Eukaryota</taxon>
        <taxon>Metazoa</taxon>
        <taxon>Ecdysozoa</taxon>
        <taxon>Arthropoda</taxon>
        <taxon>Chelicerata</taxon>
        <taxon>Arachnida</taxon>
        <taxon>Araneae</taxon>
        <taxon>Araneomorphae</taxon>
        <taxon>Entelegynae</taxon>
        <taxon>Araneoidea</taxon>
        <taxon>Araneidae</taxon>
        <taxon>Araneus</taxon>
    </lineage>
</organism>
<feature type="active site" description="Charge relay system" evidence="1">
    <location>
        <position position="202"/>
    </location>
</feature>
<dbReference type="InterPro" id="IPR052739">
    <property type="entry name" value="FAAH2"/>
</dbReference>
<keyword evidence="2" id="KW-0812">Transmembrane</keyword>
<dbReference type="PANTHER" id="PTHR43372:SF4">
    <property type="entry name" value="FATTY-ACID AMIDE HYDROLASE 2"/>
    <property type="match status" value="1"/>
</dbReference>
<dbReference type="Gene3D" id="3.90.1300.10">
    <property type="entry name" value="Amidase signature (AS) domain"/>
    <property type="match status" value="1"/>
</dbReference>
<feature type="active site" description="Charge relay system" evidence="1">
    <location>
        <position position="127"/>
    </location>
</feature>
<dbReference type="PIRSF" id="PIRSF001221">
    <property type="entry name" value="Amidase_fungi"/>
    <property type="match status" value="1"/>
</dbReference>
<feature type="active site" description="Acyl-ester intermediate" evidence="1">
    <location>
        <position position="226"/>
    </location>
</feature>
<comment type="caution">
    <text evidence="4">The sequence shown here is derived from an EMBL/GenBank/DDBJ whole genome shotgun (WGS) entry which is preliminary data.</text>
</comment>
<dbReference type="InterPro" id="IPR023631">
    <property type="entry name" value="Amidase_dom"/>
</dbReference>
<keyword evidence="2" id="KW-0472">Membrane</keyword>
<gene>
    <name evidence="4" type="primary">faah2a_17</name>
    <name evidence="4" type="ORF">AVEN_177902_1</name>
</gene>
<feature type="domain" description="Amidase" evidence="3">
    <location>
        <begin position="65"/>
        <end position="511"/>
    </location>
</feature>
<dbReference type="EMBL" id="BGPR01004467">
    <property type="protein sequence ID" value="GBM99961.1"/>
    <property type="molecule type" value="Genomic_DNA"/>
</dbReference>
<dbReference type="GO" id="GO:0012505">
    <property type="term" value="C:endomembrane system"/>
    <property type="evidence" value="ECO:0007669"/>
    <property type="project" value="TreeGrafter"/>
</dbReference>
<evidence type="ECO:0000313" key="4">
    <source>
        <dbReference type="EMBL" id="GBM99961.1"/>
    </source>
</evidence>
<evidence type="ECO:0000313" key="5">
    <source>
        <dbReference type="Proteomes" id="UP000499080"/>
    </source>
</evidence>
<dbReference type="OrthoDB" id="6430037at2759"/>
<dbReference type="SUPFAM" id="SSF75304">
    <property type="entry name" value="Amidase signature (AS) enzymes"/>
    <property type="match status" value="1"/>
</dbReference>
<reference evidence="4 5" key="1">
    <citation type="journal article" date="2019" name="Sci. Rep.">
        <title>Orb-weaving spider Araneus ventricosus genome elucidates the spidroin gene catalogue.</title>
        <authorList>
            <person name="Kono N."/>
            <person name="Nakamura H."/>
            <person name="Ohtoshi R."/>
            <person name="Moran D.A.P."/>
            <person name="Shinohara A."/>
            <person name="Yoshida Y."/>
            <person name="Fujiwara M."/>
            <person name="Mori M."/>
            <person name="Tomita M."/>
            <person name="Arakawa K."/>
        </authorList>
    </citation>
    <scope>NUCLEOTIDE SEQUENCE [LARGE SCALE GENOMIC DNA]</scope>
</reference>
<accession>A0A4Y2KC88</accession>
<dbReference type="PANTHER" id="PTHR43372">
    <property type="entry name" value="FATTY-ACID AMIDE HYDROLASE"/>
    <property type="match status" value="1"/>
</dbReference>
<dbReference type="AlphaFoldDB" id="A0A4Y2KC88"/>
<evidence type="ECO:0000259" key="3">
    <source>
        <dbReference type="Pfam" id="PF01425"/>
    </source>
</evidence>
<protein>
    <submittedName>
        <fullName evidence="4">Fatty-acid amide hydrolase 2-A</fullName>
    </submittedName>
</protein>
<dbReference type="Pfam" id="PF01425">
    <property type="entry name" value="Amidase"/>
    <property type="match status" value="1"/>
</dbReference>
<keyword evidence="5" id="KW-1185">Reference proteome</keyword>
<name>A0A4Y2KC88_ARAVE</name>
<dbReference type="Proteomes" id="UP000499080">
    <property type="component" value="Unassembled WGS sequence"/>
</dbReference>
<keyword evidence="4" id="KW-0378">Hydrolase</keyword>
<dbReference type="InterPro" id="IPR036928">
    <property type="entry name" value="AS_sf"/>
</dbReference>
<feature type="transmembrane region" description="Helical" evidence="2">
    <location>
        <begin position="6"/>
        <end position="29"/>
    </location>
</feature>
<sequence length="532" mass="58376">MESTFIVYWILHAFSSVLNFIVFSTLFILHGRKGKIVPPVKNRLLLKSATKLAEEIREGKVKSEEVVEAYIDRILEVEPYINGTAERCFEEALKEAKQVDSFVASGNYSKEQLAETKPLLGIPFTIKCVFRVKGLPCTSGSKLFQNEIAPEDAASVASLKKAGAIAISTSNAPEFAANLEASNKLYGRTCNPYDTNRTSGGSSGGESALIGAGASVLGIGNDLIGSIRLPAHFTGIFGHKVTRGLVSNEGSVPPTRLGPSTYPSELAIYKYICTGPMCRYAEDLITSMRILCNNDKVKRTFGKKVDFKKLKICYLTECQSYLSLSVDKEIIAGLKKALSHFERNYNIKAKEVQIPSMLDAFRCVMNRLLLSVGDLTDTITCGKGLNFNIKIDFLRSLFGKSTLTFNSLLILNCAYLPLWNRKDLKPYFDSIVEQWMAEFDKLLDEDTVLLMPTFPTTAPYNNAILPMLPGSVYTSVFNITGLPATQCPLGFDKGGLPYGIQIVGRKNNDALTIACAVELEKAFGGWKSPGTT</sequence>
<evidence type="ECO:0000256" key="1">
    <source>
        <dbReference type="PIRSR" id="PIRSR001221-1"/>
    </source>
</evidence>